<dbReference type="InterPro" id="IPR050560">
    <property type="entry name" value="MYB_TF"/>
</dbReference>
<dbReference type="SMART" id="SM00717">
    <property type="entry name" value="SANT"/>
    <property type="match status" value="2"/>
</dbReference>
<keyword evidence="2" id="KW-0539">Nucleus</keyword>
<dbReference type="PANTHER" id="PTHR45614">
    <property type="entry name" value="MYB PROTEIN-RELATED"/>
    <property type="match status" value="1"/>
</dbReference>
<dbReference type="AlphaFoldDB" id="A0AAN9XG25"/>
<dbReference type="CDD" id="cd00167">
    <property type="entry name" value="SANT"/>
    <property type="match status" value="2"/>
</dbReference>
<reference evidence="6 7" key="1">
    <citation type="submission" date="2024-01" db="EMBL/GenBank/DDBJ databases">
        <title>The genomes of 5 underutilized Papilionoideae crops provide insights into root nodulation and disease resistanc.</title>
        <authorList>
            <person name="Jiang F."/>
        </authorList>
    </citation>
    <scope>NUCLEOTIDE SEQUENCE [LARGE SCALE GENOMIC DNA]</scope>
    <source>
        <strain evidence="6">DUOXIRENSHENG_FW03</strain>
        <tissue evidence="6">Leaves</tissue>
    </source>
</reference>
<evidence type="ECO:0000259" key="5">
    <source>
        <dbReference type="PROSITE" id="PS51294"/>
    </source>
</evidence>
<dbReference type="PANTHER" id="PTHR45614:SF285">
    <property type="entry name" value="TRANSCRIPTION FACTOR MYB98"/>
    <property type="match status" value="1"/>
</dbReference>
<dbReference type="PROSITE" id="PS50090">
    <property type="entry name" value="MYB_LIKE"/>
    <property type="match status" value="2"/>
</dbReference>
<dbReference type="InterPro" id="IPR001005">
    <property type="entry name" value="SANT/Myb"/>
</dbReference>
<feature type="domain" description="Myb-like" evidence="4">
    <location>
        <begin position="144"/>
        <end position="183"/>
    </location>
</feature>
<dbReference type="GO" id="GO:0000981">
    <property type="term" value="F:DNA-binding transcription factor activity, RNA polymerase II-specific"/>
    <property type="evidence" value="ECO:0007669"/>
    <property type="project" value="TreeGrafter"/>
</dbReference>
<dbReference type="InterPro" id="IPR017930">
    <property type="entry name" value="Myb_dom"/>
</dbReference>
<evidence type="ECO:0000256" key="2">
    <source>
        <dbReference type="ARBA" id="ARBA00023242"/>
    </source>
</evidence>
<keyword evidence="7" id="KW-1185">Reference proteome</keyword>
<name>A0AAN9XG25_PSOTE</name>
<protein>
    <submittedName>
        <fullName evidence="6">Uncharacterized protein</fullName>
    </submittedName>
</protein>
<dbReference type="InterPro" id="IPR009057">
    <property type="entry name" value="Homeodomain-like_sf"/>
</dbReference>
<dbReference type="Gene3D" id="1.10.10.60">
    <property type="entry name" value="Homeodomain-like"/>
    <property type="match status" value="2"/>
</dbReference>
<evidence type="ECO:0000256" key="3">
    <source>
        <dbReference type="SAM" id="MobiDB-lite"/>
    </source>
</evidence>
<dbReference type="PROSITE" id="PS51294">
    <property type="entry name" value="HTH_MYB"/>
    <property type="match status" value="2"/>
</dbReference>
<feature type="domain" description="Myb-like" evidence="4">
    <location>
        <begin position="99"/>
        <end position="141"/>
    </location>
</feature>
<organism evidence="6 7">
    <name type="scientific">Psophocarpus tetragonolobus</name>
    <name type="common">Winged bean</name>
    <name type="synonym">Dolichos tetragonolobus</name>
    <dbReference type="NCBI Taxonomy" id="3891"/>
    <lineage>
        <taxon>Eukaryota</taxon>
        <taxon>Viridiplantae</taxon>
        <taxon>Streptophyta</taxon>
        <taxon>Embryophyta</taxon>
        <taxon>Tracheophyta</taxon>
        <taxon>Spermatophyta</taxon>
        <taxon>Magnoliopsida</taxon>
        <taxon>eudicotyledons</taxon>
        <taxon>Gunneridae</taxon>
        <taxon>Pentapetalae</taxon>
        <taxon>rosids</taxon>
        <taxon>fabids</taxon>
        <taxon>Fabales</taxon>
        <taxon>Fabaceae</taxon>
        <taxon>Papilionoideae</taxon>
        <taxon>50 kb inversion clade</taxon>
        <taxon>NPAAA clade</taxon>
        <taxon>indigoferoid/millettioid clade</taxon>
        <taxon>Phaseoleae</taxon>
        <taxon>Psophocarpus</taxon>
    </lineage>
</organism>
<comment type="caution">
    <text evidence="6">The sequence shown here is derived from an EMBL/GenBank/DDBJ whole genome shotgun (WGS) entry which is preliminary data.</text>
</comment>
<gene>
    <name evidence="6" type="ORF">VNO78_25739</name>
</gene>
<accession>A0AAN9XG25</accession>
<comment type="subcellular location">
    <subcellularLocation>
        <location evidence="1">Nucleus</location>
    </subcellularLocation>
</comment>
<dbReference type="SUPFAM" id="SSF46689">
    <property type="entry name" value="Homeodomain-like"/>
    <property type="match status" value="1"/>
</dbReference>
<feature type="region of interest" description="Disordered" evidence="3">
    <location>
        <begin position="220"/>
        <end position="257"/>
    </location>
</feature>
<sequence>MYEIPTSSLNNGSSQAYANIHHHMNLALNNNNRMEALHDQYKGKVIWNFSKKAILQPSEASLSKSPSPFSLNNEYRQGMMECYWDTDKKVNGENIKGATDNIIKGPWTLEEDSALVELVNQFGLKKWSQIAKLLHGRMGKQYVWTIEEDKILIEAHQEVGNRWSQIAKRLPGRTENGIKNRWNCTKRRQSWEMQNNSKYTTRERSMLHAYIKKATLRAKLHSRTPKSHDTPTCRYMKPTVTQEVDSGDAVEEQGAMD</sequence>
<evidence type="ECO:0000313" key="6">
    <source>
        <dbReference type="EMBL" id="KAK7390434.1"/>
    </source>
</evidence>
<dbReference type="Proteomes" id="UP001386955">
    <property type="component" value="Unassembled WGS sequence"/>
</dbReference>
<dbReference type="EMBL" id="JAYMYS010000006">
    <property type="protein sequence ID" value="KAK7390434.1"/>
    <property type="molecule type" value="Genomic_DNA"/>
</dbReference>
<feature type="domain" description="HTH myb-type" evidence="5">
    <location>
        <begin position="99"/>
        <end position="141"/>
    </location>
</feature>
<feature type="domain" description="HTH myb-type" evidence="5">
    <location>
        <begin position="144"/>
        <end position="190"/>
    </location>
</feature>
<evidence type="ECO:0000259" key="4">
    <source>
        <dbReference type="PROSITE" id="PS50090"/>
    </source>
</evidence>
<dbReference type="Pfam" id="PF00249">
    <property type="entry name" value="Myb_DNA-binding"/>
    <property type="match status" value="2"/>
</dbReference>
<evidence type="ECO:0000313" key="7">
    <source>
        <dbReference type="Proteomes" id="UP001386955"/>
    </source>
</evidence>
<evidence type="ECO:0000256" key="1">
    <source>
        <dbReference type="ARBA" id="ARBA00004123"/>
    </source>
</evidence>
<dbReference type="GO" id="GO:0005634">
    <property type="term" value="C:nucleus"/>
    <property type="evidence" value="ECO:0007669"/>
    <property type="project" value="UniProtKB-SubCell"/>
</dbReference>
<dbReference type="GO" id="GO:0000978">
    <property type="term" value="F:RNA polymerase II cis-regulatory region sequence-specific DNA binding"/>
    <property type="evidence" value="ECO:0007669"/>
    <property type="project" value="TreeGrafter"/>
</dbReference>
<proteinExistence type="predicted"/>